<sequence>MHPQSLTPNRLTRAGTIHWYPSTHPPTHLSVPARSSATQTHPAGTRPLPTGKKIQNSHNEMSALKEPRPCRREVPRPPCRAEKPRRGGRGHLKTGADYDGPIYSDLAALSKTSNPQGKVPSLLLQPASPRRAAQDASPGRGLPEEDSWGMVGEWLAERAAVGMNIILYRCVVSQFSRPAWAAAGGAAQRDGLPSRTVRCGAVPGSRLRGAVAEQQR</sequence>
<proteinExistence type="predicted"/>
<gene>
    <name evidence="2" type="ORF">PCL_09828</name>
</gene>
<evidence type="ECO:0000313" key="2">
    <source>
        <dbReference type="EMBL" id="PWI72813.1"/>
    </source>
</evidence>
<name>A0A2U3EED3_PURLI</name>
<evidence type="ECO:0000313" key="3">
    <source>
        <dbReference type="Proteomes" id="UP000245956"/>
    </source>
</evidence>
<evidence type="ECO:0000256" key="1">
    <source>
        <dbReference type="SAM" id="MobiDB-lite"/>
    </source>
</evidence>
<feature type="compositionally biased region" description="Basic and acidic residues" evidence="1">
    <location>
        <begin position="63"/>
        <end position="85"/>
    </location>
</feature>
<organism evidence="2 3">
    <name type="scientific">Purpureocillium lilacinum</name>
    <name type="common">Paecilomyces lilacinus</name>
    <dbReference type="NCBI Taxonomy" id="33203"/>
    <lineage>
        <taxon>Eukaryota</taxon>
        <taxon>Fungi</taxon>
        <taxon>Dikarya</taxon>
        <taxon>Ascomycota</taxon>
        <taxon>Pezizomycotina</taxon>
        <taxon>Sordariomycetes</taxon>
        <taxon>Hypocreomycetidae</taxon>
        <taxon>Hypocreales</taxon>
        <taxon>Ophiocordycipitaceae</taxon>
        <taxon>Purpureocillium</taxon>
    </lineage>
</organism>
<reference evidence="2 3" key="1">
    <citation type="journal article" date="2016" name="Front. Microbiol.">
        <title>Genome and transcriptome sequences reveal the specific parasitism of the nematophagous Purpureocillium lilacinum 36-1.</title>
        <authorList>
            <person name="Xie J."/>
            <person name="Li S."/>
            <person name="Mo C."/>
            <person name="Xiao X."/>
            <person name="Peng D."/>
            <person name="Wang G."/>
            <person name="Xiao Y."/>
        </authorList>
    </citation>
    <scope>NUCLEOTIDE SEQUENCE [LARGE SCALE GENOMIC DNA]</scope>
    <source>
        <strain evidence="2 3">36-1</strain>
    </source>
</reference>
<dbReference type="AlphaFoldDB" id="A0A2U3EED3"/>
<dbReference type="Proteomes" id="UP000245956">
    <property type="component" value="Unassembled WGS sequence"/>
</dbReference>
<accession>A0A2U3EED3</accession>
<feature type="region of interest" description="Disordered" evidence="1">
    <location>
        <begin position="111"/>
        <end position="147"/>
    </location>
</feature>
<comment type="caution">
    <text evidence="2">The sequence shown here is derived from an EMBL/GenBank/DDBJ whole genome shotgun (WGS) entry which is preliminary data.</text>
</comment>
<feature type="region of interest" description="Disordered" evidence="1">
    <location>
        <begin position="22"/>
        <end position="97"/>
    </location>
</feature>
<feature type="compositionally biased region" description="Polar residues" evidence="1">
    <location>
        <begin position="33"/>
        <end position="42"/>
    </location>
</feature>
<protein>
    <submittedName>
        <fullName evidence="2">Uncharacterized protein</fullName>
    </submittedName>
</protein>
<dbReference type="EMBL" id="LCWV01000005">
    <property type="protein sequence ID" value="PWI72813.1"/>
    <property type="molecule type" value="Genomic_DNA"/>
</dbReference>